<feature type="region of interest" description="Disordered" evidence="1">
    <location>
        <begin position="141"/>
        <end position="169"/>
    </location>
</feature>
<dbReference type="EMBL" id="LAZR01017160">
    <property type="protein sequence ID" value="KKM01575.1"/>
    <property type="molecule type" value="Genomic_DNA"/>
</dbReference>
<gene>
    <name evidence="2" type="ORF">LCGC14_1793060</name>
</gene>
<comment type="caution">
    <text evidence="2">The sequence shown here is derived from an EMBL/GenBank/DDBJ whole genome shotgun (WGS) entry which is preliminary data.</text>
</comment>
<dbReference type="AlphaFoldDB" id="A0A0F9GRZ6"/>
<evidence type="ECO:0000313" key="2">
    <source>
        <dbReference type="EMBL" id="KKM01575.1"/>
    </source>
</evidence>
<sequence>MRDHTNQPLRNPDLYPLGCPKALSKIILDELEVAYYIHDSNRNGVTTKKPRLIIHFYAAAKAILDNMFGIDAGYRLNVSESGHGDCRVVQIIPYKDKKKGVHIREDGDAFVLSTSIPYSRHYRKHPQMPMAKVQLTKSGLRLTTPPKKDWPKKATKSKRPSQEKGRHDLFNDQIEDQERYVVGDRVVTKSGGPVMHVRKVLNNNKYLCGWHSKAYKIYQEIYDGDELERAPSKKK</sequence>
<reference evidence="2" key="1">
    <citation type="journal article" date="2015" name="Nature">
        <title>Complex archaea that bridge the gap between prokaryotes and eukaryotes.</title>
        <authorList>
            <person name="Spang A."/>
            <person name="Saw J.H."/>
            <person name="Jorgensen S.L."/>
            <person name="Zaremba-Niedzwiedzka K."/>
            <person name="Martijn J."/>
            <person name="Lind A.E."/>
            <person name="van Eijk R."/>
            <person name="Schleper C."/>
            <person name="Guy L."/>
            <person name="Ettema T.J."/>
        </authorList>
    </citation>
    <scope>NUCLEOTIDE SEQUENCE</scope>
</reference>
<organism evidence="2">
    <name type="scientific">marine sediment metagenome</name>
    <dbReference type="NCBI Taxonomy" id="412755"/>
    <lineage>
        <taxon>unclassified sequences</taxon>
        <taxon>metagenomes</taxon>
        <taxon>ecological metagenomes</taxon>
    </lineage>
</organism>
<feature type="compositionally biased region" description="Basic and acidic residues" evidence="1">
    <location>
        <begin position="160"/>
        <end position="169"/>
    </location>
</feature>
<accession>A0A0F9GRZ6</accession>
<name>A0A0F9GRZ6_9ZZZZ</name>
<protein>
    <submittedName>
        <fullName evidence="2">Uncharacterized protein</fullName>
    </submittedName>
</protein>
<evidence type="ECO:0000256" key="1">
    <source>
        <dbReference type="SAM" id="MobiDB-lite"/>
    </source>
</evidence>
<proteinExistence type="predicted"/>